<keyword evidence="2" id="KW-0812">Transmembrane</keyword>
<dbReference type="EMBL" id="LT629772">
    <property type="protein sequence ID" value="SDT02755.1"/>
    <property type="molecule type" value="Genomic_DNA"/>
</dbReference>
<gene>
    <name evidence="3" type="ORF">SAMN04489812_3883</name>
</gene>
<evidence type="ECO:0000313" key="3">
    <source>
        <dbReference type="EMBL" id="SDT02755.1"/>
    </source>
</evidence>
<organism evidence="3 4">
    <name type="scientific">Microlunatus soli</name>
    <dbReference type="NCBI Taxonomy" id="630515"/>
    <lineage>
        <taxon>Bacteria</taxon>
        <taxon>Bacillati</taxon>
        <taxon>Actinomycetota</taxon>
        <taxon>Actinomycetes</taxon>
        <taxon>Propionibacteriales</taxon>
        <taxon>Propionibacteriaceae</taxon>
        <taxon>Microlunatus</taxon>
    </lineage>
</organism>
<evidence type="ECO:0000313" key="4">
    <source>
        <dbReference type="Proteomes" id="UP000199103"/>
    </source>
</evidence>
<feature type="transmembrane region" description="Helical" evidence="2">
    <location>
        <begin position="88"/>
        <end position="110"/>
    </location>
</feature>
<reference evidence="3 4" key="1">
    <citation type="submission" date="2016-10" db="EMBL/GenBank/DDBJ databases">
        <authorList>
            <person name="de Groot N.N."/>
        </authorList>
    </citation>
    <scope>NUCLEOTIDE SEQUENCE [LARGE SCALE GENOMIC DNA]</scope>
    <source>
        <strain evidence="3 4">DSM 21800</strain>
    </source>
</reference>
<keyword evidence="4" id="KW-1185">Reference proteome</keyword>
<dbReference type="STRING" id="630515.SAMN04489812_3883"/>
<keyword evidence="2" id="KW-1133">Transmembrane helix</keyword>
<sequence length="507" mass="53082">MARKQRKDNRPNRPGGKDGGSTTGSVRRTRLSTAQTVAKARRTERLEELRRLRDSTDPAGTPEKSDRPDFGHRPNVADLQPSSSGRRAGLIGGGIALLLVVGLVVGFLAFGPQRTAPAAGGDPSASAAAPATMIGPQTMLTAAEAKTIDGQNWSVRNDQTPGEQNVPVPACLGAVSKDAPKPAESLIRTLSAGEGGSTTLHLAQAYKTPEQATEGYALLAKALGECQLKGSYISGARVITGLGDQATGIELENLIKDSHRAVTLNRTGRMVNVVDVAATKKTPDLDKTAKAMASVTDLQCTIAVGLCASGVKISDGPPPIGGDQPGFLATGDIPTPTNGKGTWGGLEPGSPENVTTSGCENIDFNLLQADNRAARSYVLTDKPKGMPKKFGVDEITLTMRSKKAASEAVKNVVDNLKSCEDRLPAATVSDLSTVSGTGASGAEISGSAALVNQKVSDSETSRYRVGIVSAGNKLVYTFLYRDGDWDMTKDQWTMLTSRAAERATQIR</sequence>
<evidence type="ECO:0000256" key="2">
    <source>
        <dbReference type="SAM" id="Phobius"/>
    </source>
</evidence>
<dbReference type="AlphaFoldDB" id="A0A1H1X082"/>
<proteinExistence type="predicted"/>
<feature type="compositionally biased region" description="Basic and acidic residues" evidence="1">
    <location>
        <begin position="63"/>
        <end position="72"/>
    </location>
</feature>
<keyword evidence="2" id="KW-0472">Membrane</keyword>
<evidence type="ECO:0000256" key="1">
    <source>
        <dbReference type="SAM" id="MobiDB-lite"/>
    </source>
</evidence>
<dbReference type="RefSeq" id="WP_091527086.1">
    <property type="nucleotide sequence ID" value="NZ_LT629772.1"/>
</dbReference>
<feature type="compositionally biased region" description="Basic and acidic residues" evidence="1">
    <location>
        <begin position="41"/>
        <end position="56"/>
    </location>
</feature>
<name>A0A1H1X082_9ACTN</name>
<feature type="compositionally biased region" description="Polar residues" evidence="1">
    <location>
        <begin position="23"/>
        <end position="36"/>
    </location>
</feature>
<protein>
    <submittedName>
        <fullName evidence="3">Uncharacterized protein</fullName>
    </submittedName>
</protein>
<feature type="region of interest" description="Disordered" evidence="1">
    <location>
        <begin position="1"/>
        <end position="84"/>
    </location>
</feature>
<accession>A0A1H1X082</accession>
<dbReference type="OrthoDB" id="3722962at2"/>
<dbReference type="Proteomes" id="UP000199103">
    <property type="component" value="Chromosome I"/>
</dbReference>